<proteinExistence type="predicted"/>
<dbReference type="Proteomes" id="UP000694844">
    <property type="component" value="Chromosome 2"/>
</dbReference>
<protein>
    <submittedName>
        <fullName evidence="4">Uncharacterized protein LOC111118373 isoform X2</fullName>
    </submittedName>
</protein>
<dbReference type="Pfam" id="PF00651">
    <property type="entry name" value="BTB"/>
    <property type="match status" value="1"/>
</dbReference>
<keyword evidence="3" id="KW-1185">Reference proteome</keyword>
<dbReference type="RefSeq" id="XP_022313503.1">
    <property type="nucleotide sequence ID" value="XM_022457795.1"/>
</dbReference>
<dbReference type="InterPro" id="IPR011333">
    <property type="entry name" value="SKP1/BTB/POZ_sf"/>
</dbReference>
<dbReference type="PROSITE" id="PS50097">
    <property type="entry name" value="BTB"/>
    <property type="match status" value="1"/>
</dbReference>
<accession>A0A8B8CCK6</accession>
<dbReference type="Pfam" id="PF25900">
    <property type="entry name" value="PAPPA"/>
    <property type="match status" value="2"/>
</dbReference>
<evidence type="ECO:0000313" key="4">
    <source>
        <dbReference type="RefSeq" id="XP_022313503.1"/>
    </source>
</evidence>
<feature type="compositionally biased region" description="Polar residues" evidence="1">
    <location>
        <begin position="374"/>
        <end position="389"/>
    </location>
</feature>
<dbReference type="SUPFAM" id="SSF54695">
    <property type="entry name" value="POZ domain"/>
    <property type="match status" value="1"/>
</dbReference>
<organism evidence="3 4">
    <name type="scientific">Crassostrea virginica</name>
    <name type="common">Eastern oyster</name>
    <dbReference type="NCBI Taxonomy" id="6565"/>
    <lineage>
        <taxon>Eukaryota</taxon>
        <taxon>Metazoa</taxon>
        <taxon>Spiralia</taxon>
        <taxon>Lophotrochozoa</taxon>
        <taxon>Mollusca</taxon>
        <taxon>Bivalvia</taxon>
        <taxon>Autobranchia</taxon>
        <taxon>Pteriomorphia</taxon>
        <taxon>Ostreida</taxon>
        <taxon>Ostreoidea</taxon>
        <taxon>Ostreidae</taxon>
        <taxon>Crassostrea</taxon>
    </lineage>
</organism>
<feature type="domain" description="BTB" evidence="2">
    <location>
        <begin position="335"/>
        <end position="364"/>
    </location>
</feature>
<evidence type="ECO:0000256" key="1">
    <source>
        <dbReference type="SAM" id="MobiDB-lite"/>
    </source>
</evidence>
<name>A0A8B8CCK6_CRAVI</name>
<dbReference type="GeneID" id="111118373"/>
<dbReference type="Gene3D" id="3.30.710.10">
    <property type="entry name" value="Potassium Channel Kv1.1, Chain A"/>
    <property type="match status" value="1"/>
</dbReference>
<gene>
    <name evidence="4" type="primary">LOC111118373</name>
</gene>
<dbReference type="OrthoDB" id="2153609at2759"/>
<sequence>MACSSGKTIAQWACSVESFSSEYNSEGWSADQILGPPKVYPEYGDLHGAWASEECNLREFIEISFERSVVPSEIKIYETYNAGGISRILARDPTNQWIVLYTAPRLECIKQSRIFCPTITGCNFSTRNLRIEIDCSFSCDWVEIDAVQLIGSLTGKGLPVSSKRKDSPKLSLWVEEVTNYSTQYNNSGWSARSVIGEPKVYPRYGDIHGSWATKVTDAHQFIEVKFHEKLILQEINIYETYHAGGVKRVLAKDPAGKWLKLYETNQVQNIAKSRIFSPTFTPPKFPVDELRIDLDCTKCGSWVEIDAVNIVGQAAISLTPLSSSFLQLVNNRMFSDVEIIIDGVSFYAHKGILVARSTFFKSIFVDGNVPASAQQQQKVPSSQPLQSPAQAEDGPPSYDSLFGPPPTSQKTPTAPPKEQLYGEDSGARDIAPVQAETKTTLPVFSSGAACAA</sequence>
<reference evidence="4" key="1">
    <citation type="submission" date="2025-08" db="UniProtKB">
        <authorList>
            <consortium name="RefSeq"/>
        </authorList>
    </citation>
    <scope>IDENTIFICATION</scope>
    <source>
        <tissue evidence="4">Whole sample</tissue>
    </source>
</reference>
<feature type="region of interest" description="Disordered" evidence="1">
    <location>
        <begin position="374"/>
        <end position="438"/>
    </location>
</feature>
<dbReference type="InterPro" id="IPR000210">
    <property type="entry name" value="BTB/POZ_dom"/>
</dbReference>
<evidence type="ECO:0000313" key="3">
    <source>
        <dbReference type="Proteomes" id="UP000694844"/>
    </source>
</evidence>
<dbReference type="AlphaFoldDB" id="A0A8B8CCK6"/>
<dbReference type="InterPro" id="IPR058897">
    <property type="entry name" value="PAPPA_SD_C"/>
</dbReference>
<evidence type="ECO:0000259" key="2">
    <source>
        <dbReference type="PROSITE" id="PS50097"/>
    </source>
</evidence>